<dbReference type="PATRIC" id="fig|479893.3.peg.94"/>
<feature type="transmembrane region" description="Helical" evidence="1">
    <location>
        <begin position="25"/>
        <end position="43"/>
    </location>
</feature>
<dbReference type="Proteomes" id="UP000037386">
    <property type="component" value="Unassembled WGS sequence"/>
</dbReference>
<sequence length="143" mass="17133">MTLMEKISFNFRKYFVNKSWRMNKYFRLMMVLMSFIIISLIIVTKLDRAVYRKNEINFDNFYQVYEVKKVQNEDRTGLEETTINLKAMFIGIIVFVCYFGLKKGAFGVTLGTFLGAILGVWLALLFPSFFYFFELVWKWMLRL</sequence>
<gene>
    <name evidence="2" type="ORF">CPX_001315</name>
</gene>
<protein>
    <submittedName>
        <fullName evidence="2">Uncharacterized protein</fullName>
    </submittedName>
</protein>
<dbReference type="AlphaFoldDB" id="A0A0M1N0S2"/>
<keyword evidence="1" id="KW-0472">Membrane</keyword>
<accession>A0A0M1N0S2</accession>
<evidence type="ECO:0000313" key="2">
    <source>
        <dbReference type="EMBL" id="KOR75753.1"/>
    </source>
</evidence>
<reference evidence="3" key="1">
    <citation type="submission" date="2015-05" db="EMBL/GenBank/DDBJ databases">
        <title>Draft genome sequence of 'Candidatus Phytoplasma Pruni' strain CX, a plant pathogenic bacterium.</title>
        <authorList>
            <person name="Lee I.-M."/>
            <person name="Bottner-Parker K.D."/>
            <person name="Shao J."/>
            <person name="Gundersen-Rindal D.E."/>
            <person name="Zhao Y."/>
            <person name="Davis R.E."/>
        </authorList>
    </citation>
    <scope>NUCLEOTIDE SEQUENCE [LARGE SCALE GENOMIC DNA]</scope>
    <source>
        <strain evidence="3">CX</strain>
    </source>
</reference>
<dbReference type="EMBL" id="LHCF01000001">
    <property type="protein sequence ID" value="KOR75753.1"/>
    <property type="molecule type" value="Genomic_DNA"/>
</dbReference>
<feature type="transmembrane region" description="Helical" evidence="1">
    <location>
        <begin position="83"/>
        <end position="101"/>
    </location>
</feature>
<feature type="transmembrane region" description="Helical" evidence="1">
    <location>
        <begin position="113"/>
        <end position="133"/>
    </location>
</feature>
<proteinExistence type="predicted"/>
<keyword evidence="1" id="KW-1133">Transmembrane helix</keyword>
<evidence type="ECO:0000313" key="3">
    <source>
        <dbReference type="Proteomes" id="UP000037386"/>
    </source>
</evidence>
<name>A0A0M1N0S2_9MOLU</name>
<keyword evidence="1" id="KW-0812">Transmembrane</keyword>
<comment type="caution">
    <text evidence="2">The sequence shown here is derived from an EMBL/GenBank/DDBJ whole genome shotgun (WGS) entry which is preliminary data.</text>
</comment>
<evidence type="ECO:0000256" key="1">
    <source>
        <dbReference type="SAM" id="Phobius"/>
    </source>
</evidence>
<dbReference type="STRING" id="479893.CPX_001315"/>
<organism evidence="2 3">
    <name type="scientific">Candidatus Phytoplasma pruni</name>
    <dbReference type="NCBI Taxonomy" id="479893"/>
    <lineage>
        <taxon>Bacteria</taxon>
        <taxon>Bacillati</taxon>
        <taxon>Mycoplasmatota</taxon>
        <taxon>Mollicutes</taxon>
        <taxon>Acholeplasmatales</taxon>
        <taxon>Acholeplasmataceae</taxon>
        <taxon>Candidatus Phytoplasma</taxon>
        <taxon>16SrIII (X-disease group)</taxon>
    </lineage>
</organism>